<name>A0A379QVU5_SALER</name>
<sequence>MKLLSVLFCLLFSSFVSAETLNLHGVPIRDFISWYSNKTGVAVVVPEKMNGTVTLFNYRVDEKNLSGLLDTVLLGMGYGIIPGNPALIISLDDSASLH</sequence>
<gene>
    <name evidence="3" type="ORF">NCTC10718_01826</name>
</gene>
<proteinExistence type="predicted"/>
<evidence type="ECO:0000259" key="2">
    <source>
        <dbReference type="Pfam" id="PF21305"/>
    </source>
</evidence>
<dbReference type="AlphaFoldDB" id="A0A379QVU5"/>
<dbReference type="Gene3D" id="3.55.50.30">
    <property type="match status" value="1"/>
</dbReference>
<feature type="chain" id="PRO_5016772969" description="GspD-like N0 domain-containing protein" evidence="1">
    <location>
        <begin position="19"/>
        <end position="98"/>
    </location>
</feature>
<dbReference type="Pfam" id="PF21305">
    <property type="entry name" value="type_II_gspD_N0"/>
    <property type="match status" value="1"/>
</dbReference>
<dbReference type="InterPro" id="IPR049371">
    <property type="entry name" value="GspD-like_N0"/>
</dbReference>
<dbReference type="Proteomes" id="UP000254332">
    <property type="component" value="Unassembled WGS sequence"/>
</dbReference>
<protein>
    <recommendedName>
        <fullName evidence="2">GspD-like N0 domain-containing protein</fullName>
    </recommendedName>
</protein>
<dbReference type="EMBL" id="UGWQ01000001">
    <property type="protein sequence ID" value="SUF69071.1"/>
    <property type="molecule type" value="Genomic_DNA"/>
</dbReference>
<organism evidence="3 4">
    <name type="scientific">Salmonella enterica</name>
    <name type="common">Salmonella choleraesuis</name>
    <dbReference type="NCBI Taxonomy" id="28901"/>
    <lineage>
        <taxon>Bacteria</taxon>
        <taxon>Pseudomonadati</taxon>
        <taxon>Pseudomonadota</taxon>
        <taxon>Gammaproteobacteria</taxon>
        <taxon>Enterobacterales</taxon>
        <taxon>Enterobacteriaceae</taxon>
        <taxon>Salmonella</taxon>
    </lineage>
</organism>
<feature type="domain" description="GspD-like N0" evidence="2">
    <location>
        <begin position="21"/>
        <end position="84"/>
    </location>
</feature>
<accession>A0A379QVU5</accession>
<evidence type="ECO:0000256" key="1">
    <source>
        <dbReference type="SAM" id="SignalP"/>
    </source>
</evidence>
<reference evidence="3 4" key="1">
    <citation type="submission" date="2018-06" db="EMBL/GenBank/DDBJ databases">
        <authorList>
            <consortium name="Pathogen Informatics"/>
            <person name="Doyle S."/>
        </authorList>
    </citation>
    <scope>NUCLEOTIDE SEQUENCE [LARGE SCALE GENOMIC DNA]</scope>
    <source>
        <strain evidence="3 4">NCTC10718</strain>
    </source>
</reference>
<evidence type="ECO:0000313" key="3">
    <source>
        <dbReference type="EMBL" id="SUF69071.1"/>
    </source>
</evidence>
<keyword evidence="1" id="KW-0732">Signal</keyword>
<feature type="signal peptide" evidence="1">
    <location>
        <begin position="1"/>
        <end position="18"/>
    </location>
</feature>
<evidence type="ECO:0000313" key="4">
    <source>
        <dbReference type="Proteomes" id="UP000254332"/>
    </source>
</evidence>